<evidence type="ECO:0000313" key="2">
    <source>
        <dbReference type="Proteomes" id="UP000598032"/>
    </source>
</evidence>
<name>A0ABN7HEK8_9BURK</name>
<sequence length="67" mass="7455">MLLQSNQSRTTERVRLFYLRLHYGRVLNAAVTRLASHTLSLPTKLFGMNSSVSPKSTVAVSKSGTKF</sequence>
<gene>
    <name evidence="1" type="ORF">LMG28140_00528</name>
</gene>
<proteinExistence type="predicted"/>
<reference evidence="1 2" key="1">
    <citation type="submission" date="2020-10" db="EMBL/GenBank/DDBJ databases">
        <authorList>
            <person name="Peeters C."/>
        </authorList>
    </citation>
    <scope>NUCLEOTIDE SEQUENCE [LARGE SCALE GENOMIC DNA]</scope>
    <source>
        <strain evidence="1 2">LMG 28140</strain>
    </source>
</reference>
<evidence type="ECO:0000313" key="1">
    <source>
        <dbReference type="EMBL" id="CAD6512029.1"/>
    </source>
</evidence>
<keyword evidence="2" id="KW-1185">Reference proteome</keyword>
<protein>
    <submittedName>
        <fullName evidence="1">Uncharacterized protein</fullName>
    </submittedName>
</protein>
<dbReference type="Proteomes" id="UP000598032">
    <property type="component" value="Unassembled WGS sequence"/>
</dbReference>
<accession>A0ABN7HEK8</accession>
<dbReference type="EMBL" id="CAJHCP010000001">
    <property type="protein sequence ID" value="CAD6512029.1"/>
    <property type="molecule type" value="Genomic_DNA"/>
</dbReference>
<organism evidence="1 2">
    <name type="scientific">Paraburkholderia metrosideri</name>
    <dbReference type="NCBI Taxonomy" id="580937"/>
    <lineage>
        <taxon>Bacteria</taxon>
        <taxon>Pseudomonadati</taxon>
        <taxon>Pseudomonadota</taxon>
        <taxon>Betaproteobacteria</taxon>
        <taxon>Burkholderiales</taxon>
        <taxon>Burkholderiaceae</taxon>
        <taxon>Paraburkholderia</taxon>
    </lineage>
</organism>
<comment type="caution">
    <text evidence="1">The sequence shown here is derived from an EMBL/GenBank/DDBJ whole genome shotgun (WGS) entry which is preliminary data.</text>
</comment>